<proteinExistence type="inferred from homology"/>
<feature type="domain" description="Glycosyltransferase family 18 catalytic" evidence="14">
    <location>
        <begin position="138"/>
        <end position="299"/>
    </location>
</feature>
<evidence type="ECO:0000256" key="5">
    <source>
        <dbReference type="ARBA" id="ARBA00022676"/>
    </source>
</evidence>
<dbReference type="GO" id="GO:0030144">
    <property type="term" value="F:alpha-1,6-mannosylglycoprotein 6-beta-N-acetylglucosaminyltransferase activity"/>
    <property type="evidence" value="ECO:0007669"/>
    <property type="project" value="UniProtKB-EC"/>
</dbReference>
<name>A0ABD1KSD5_9TELE</name>
<evidence type="ECO:0000256" key="13">
    <source>
        <dbReference type="ARBA" id="ARBA00048243"/>
    </source>
</evidence>
<keyword evidence="6" id="KW-0808">Transferase</keyword>
<evidence type="ECO:0000256" key="9">
    <source>
        <dbReference type="ARBA" id="ARBA00022989"/>
    </source>
</evidence>
<dbReference type="PANTHER" id="PTHR15075">
    <property type="entry name" value="ALPHA-MANNOSIDE BETA-1,6-N-ACETYLGLUCOSAMINYLTRANSFERASE"/>
    <property type="match status" value="1"/>
</dbReference>
<comment type="catalytic activity">
    <reaction evidence="13">
        <text>N(4)-{beta-D-GlcNAc-(1-&gt;2)-[beta-D-GlcNAc-(1-&gt;4)]-alpha-D-Man-(1-&gt;3)-[beta-D-GlcNAc-(1-&gt;2)-alpha-D-Man-(1-&gt;6)]-beta-D-Man-(1-&gt;4)-beta-D-GlcNAc-(1-&gt;4)-beta-D-GlcNAc}-L-asparaginyl-[protein] + UDP-N-acetyl-alpha-D-glucosamine = N(4)-{beta-D-GlcNAc-(1-&gt;2)-[beta-D-GlcNAc-(1-&gt;4)]-alpha-D-Man-(1-&gt;3)-[beta-D-GlcNAc-(1-&gt;2)-[beta-D-GlcNAc-(1-&gt;6)]-alpha-D-Man-(1-&gt;6)]-beta-D-Man-(1-&gt;4)-beta-D-GlcNAc-(1-&gt;4)-beta-D-GlcNAc}-L-asparaginyl-[protein] + UDP + H(+)</text>
        <dbReference type="Rhea" id="RHEA:16921"/>
        <dbReference type="Rhea" id="RHEA-COMP:14374"/>
        <dbReference type="Rhea" id="RHEA-COMP:14377"/>
        <dbReference type="ChEBI" id="CHEBI:15378"/>
        <dbReference type="ChEBI" id="CHEBI:57705"/>
        <dbReference type="ChEBI" id="CHEBI:58223"/>
        <dbReference type="ChEBI" id="CHEBI:139507"/>
        <dbReference type="ChEBI" id="CHEBI:139510"/>
        <dbReference type="EC" id="2.4.1.155"/>
    </reaction>
</comment>
<gene>
    <name evidence="15" type="ORF">ACEWY4_003434</name>
</gene>
<dbReference type="EC" id="2.4.1.155" evidence="4"/>
<dbReference type="AlphaFoldDB" id="A0ABD1KSD5"/>
<keyword evidence="7" id="KW-0812">Transmembrane</keyword>
<keyword evidence="11" id="KW-0472">Membrane</keyword>
<evidence type="ECO:0000256" key="10">
    <source>
        <dbReference type="ARBA" id="ARBA00023034"/>
    </source>
</evidence>
<dbReference type="Pfam" id="PF15024">
    <property type="entry name" value="Glyco_transf_18"/>
    <property type="match status" value="1"/>
</dbReference>
<dbReference type="EMBL" id="JBHFQA010000003">
    <property type="protein sequence ID" value="KAL2101673.1"/>
    <property type="molecule type" value="Genomic_DNA"/>
</dbReference>
<evidence type="ECO:0000256" key="11">
    <source>
        <dbReference type="ARBA" id="ARBA00023136"/>
    </source>
</evidence>
<keyword evidence="9" id="KW-1133">Transmembrane helix</keyword>
<organism evidence="15 16">
    <name type="scientific">Coilia grayii</name>
    <name type="common">Gray's grenadier anchovy</name>
    <dbReference type="NCBI Taxonomy" id="363190"/>
    <lineage>
        <taxon>Eukaryota</taxon>
        <taxon>Metazoa</taxon>
        <taxon>Chordata</taxon>
        <taxon>Craniata</taxon>
        <taxon>Vertebrata</taxon>
        <taxon>Euteleostomi</taxon>
        <taxon>Actinopterygii</taxon>
        <taxon>Neopterygii</taxon>
        <taxon>Teleostei</taxon>
        <taxon>Clupei</taxon>
        <taxon>Clupeiformes</taxon>
        <taxon>Clupeoidei</taxon>
        <taxon>Engraulidae</taxon>
        <taxon>Coilinae</taxon>
        <taxon>Coilia</taxon>
    </lineage>
</organism>
<evidence type="ECO:0000256" key="8">
    <source>
        <dbReference type="ARBA" id="ARBA00022968"/>
    </source>
</evidence>
<comment type="pathway">
    <text evidence="2">Protein modification; protein glycosylation.</text>
</comment>
<sequence length="374" mass="41356">MQESLAHFMFADRVKAVVLGGLESRGVLKKISDMLEVIMKRIDNLSKVSNTSDSHRLEELSTALDRFRPMGLVERIQAIAQNVSEMAVKVEQILQRSQAASKGRDSVMGQCDVPKDPLYPDCPSKVDWMRARWTSDPCYSFYGVDGSDCSFLIYLSEVEWFCPPLAWRNHSSTPTTHPAPSVQATLRSDLGPLLEQVGTGKESLSFMRRRIRRLAAQWAAAARRLDARLRSQEREQKRVLVHVGFLTEESGDMFSPKVLKGGPLGEMVQWADILTALHVLGHNLRVSFSVKELQGWFLAAISVLVRGSGATHWFRKAHGFPRQLLFAFPAQHCTALSASDCPSLCPLIRACFEAERDTGGGGAGAGVGVASERS</sequence>
<evidence type="ECO:0000256" key="7">
    <source>
        <dbReference type="ARBA" id="ARBA00022692"/>
    </source>
</evidence>
<dbReference type="PANTHER" id="PTHR15075:SF6">
    <property type="entry name" value="ALPHA-1,6-MANNOSYLGLYCOPROTEIN 6-BETA-N-ACETYLGLUCOSAMINYLTRANSFERASE B"/>
    <property type="match status" value="1"/>
</dbReference>
<dbReference type="InterPro" id="IPR052105">
    <property type="entry name" value="MGAT5_Glycosyltransferase"/>
</dbReference>
<evidence type="ECO:0000259" key="14">
    <source>
        <dbReference type="Pfam" id="PF15024"/>
    </source>
</evidence>
<keyword evidence="12" id="KW-0325">Glycoprotein</keyword>
<evidence type="ECO:0000256" key="12">
    <source>
        <dbReference type="ARBA" id="ARBA00023180"/>
    </source>
</evidence>
<protein>
    <recommendedName>
        <fullName evidence="4">alpha-1,6-mannosyl-glycoprotein 6-beta-N-acetylglucosaminyltransferase</fullName>
        <ecNumber evidence="4">2.4.1.155</ecNumber>
    </recommendedName>
</protein>
<accession>A0ABD1KSD5</accession>
<keyword evidence="8" id="KW-0735">Signal-anchor</keyword>
<evidence type="ECO:0000256" key="6">
    <source>
        <dbReference type="ARBA" id="ARBA00022679"/>
    </source>
</evidence>
<evidence type="ECO:0000256" key="2">
    <source>
        <dbReference type="ARBA" id="ARBA00004922"/>
    </source>
</evidence>
<dbReference type="Proteomes" id="UP001591681">
    <property type="component" value="Unassembled WGS sequence"/>
</dbReference>
<evidence type="ECO:0000256" key="3">
    <source>
        <dbReference type="ARBA" id="ARBA00007477"/>
    </source>
</evidence>
<evidence type="ECO:0000313" key="15">
    <source>
        <dbReference type="EMBL" id="KAL2101673.1"/>
    </source>
</evidence>
<dbReference type="GO" id="GO:0000139">
    <property type="term" value="C:Golgi membrane"/>
    <property type="evidence" value="ECO:0007669"/>
    <property type="project" value="UniProtKB-SubCell"/>
</dbReference>
<comment type="subcellular location">
    <subcellularLocation>
        <location evidence="1">Golgi apparatus membrane</location>
        <topology evidence="1">Single-pass type II membrane protein</topology>
    </subcellularLocation>
</comment>
<dbReference type="InterPro" id="IPR026116">
    <property type="entry name" value="GT18_cat"/>
</dbReference>
<keyword evidence="5" id="KW-0328">Glycosyltransferase</keyword>
<evidence type="ECO:0000313" key="16">
    <source>
        <dbReference type="Proteomes" id="UP001591681"/>
    </source>
</evidence>
<comment type="caution">
    <text evidence="15">The sequence shown here is derived from an EMBL/GenBank/DDBJ whole genome shotgun (WGS) entry which is preliminary data.</text>
</comment>
<comment type="similarity">
    <text evidence="3">Belongs to the glycosyltransferase 18 family.</text>
</comment>
<evidence type="ECO:0000256" key="4">
    <source>
        <dbReference type="ARBA" id="ARBA00012671"/>
    </source>
</evidence>
<reference evidence="15 16" key="1">
    <citation type="submission" date="2024-09" db="EMBL/GenBank/DDBJ databases">
        <title>A chromosome-level genome assembly of Gray's grenadier anchovy, Coilia grayii.</title>
        <authorList>
            <person name="Fu Z."/>
        </authorList>
    </citation>
    <scope>NUCLEOTIDE SEQUENCE [LARGE SCALE GENOMIC DNA]</scope>
    <source>
        <strain evidence="15">G4</strain>
        <tissue evidence="15">Muscle</tissue>
    </source>
</reference>
<evidence type="ECO:0000256" key="1">
    <source>
        <dbReference type="ARBA" id="ARBA00004323"/>
    </source>
</evidence>
<keyword evidence="16" id="KW-1185">Reference proteome</keyword>
<keyword evidence="10" id="KW-0333">Golgi apparatus</keyword>